<dbReference type="Proteomes" id="UP000199706">
    <property type="component" value="Unassembled WGS sequence"/>
</dbReference>
<dbReference type="EMBL" id="FNCJ01000007">
    <property type="protein sequence ID" value="SDH10718.1"/>
    <property type="molecule type" value="Genomic_DNA"/>
</dbReference>
<organism evidence="1 2">
    <name type="scientific">Paraburkholderia phenazinium</name>
    <dbReference type="NCBI Taxonomy" id="60549"/>
    <lineage>
        <taxon>Bacteria</taxon>
        <taxon>Pseudomonadati</taxon>
        <taxon>Pseudomonadota</taxon>
        <taxon>Betaproteobacteria</taxon>
        <taxon>Burkholderiales</taxon>
        <taxon>Burkholderiaceae</taxon>
        <taxon>Paraburkholderia</taxon>
    </lineage>
</organism>
<name>A0A1G7ZPW2_9BURK</name>
<protein>
    <submittedName>
        <fullName evidence="1">Uncharacterized protein</fullName>
    </submittedName>
</protein>
<accession>A0A1G7ZPW2</accession>
<dbReference type="AlphaFoldDB" id="A0A1G7ZPW2"/>
<evidence type="ECO:0000313" key="2">
    <source>
        <dbReference type="Proteomes" id="UP000199706"/>
    </source>
</evidence>
<evidence type="ECO:0000313" key="1">
    <source>
        <dbReference type="EMBL" id="SDH10718.1"/>
    </source>
</evidence>
<proteinExistence type="predicted"/>
<reference evidence="1 2" key="1">
    <citation type="submission" date="2016-10" db="EMBL/GenBank/DDBJ databases">
        <authorList>
            <person name="de Groot N.N."/>
        </authorList>
    </citation>
    <scope>NUCLEOTIDE SEQUENCE [LARGE SCALE GENOMIC DNA]</scope>
    <source>
        <strain evidence="1 2">LMG 2247</strain>
    </source>
</reference>
<sequence length="79" mass="8807">MRSPLPLRLLGQPEHPARRQLLAPFTDRPGTQFQQSRDSAVSAKVIKGLSDGGRSGFGIMFGSHDHMMLHKVENIKNKK</sequence>
<gene>
    <name evidence="1" type="ORF">SAMN05216466_107123</name>
</gene>